<evidence type="ECO:0000256" key="12">
    <source>
        <dbReference type="ARBA" id="ARBA00023242"/>
    </source>
</evidence>
<evidence type="ECO:0000313" key="18">
    <source>
        <dbReference type="Proteomes" id="UP001152795"/>
    </source>
</evidence>
<keyword evidence="7 17" id="KW-0255">Endonuclease</keyword>
<dbReference type="EMBL" id="CACRXK020018548">
    <property type="protein sequence ID" value="CAB4032612.1"/>
    <property type="molecule type" value="Genomic_DNA"/>
</dbReference>
<protein>
    <recommendedName>
        <fullName evidence="16">Endonuclease V</fullName>
    </recommendedName>
</protein>
<dbReference type="PANTHER" id="PTHR28511">
    <property type="entry name" value="ENDONUCLEASE V"/>
    <property type="match status" value="1"/>
</dbReference>
<dbReference type="FunFam" id="3.30.2170.10:FF:000002">
    <property type="entry name" value="Endonuclease V"/>
    <property type="match status" value="1"/>
</dbReference>
<keyword evidence="4" id="KW-0963">Cytoplasm</keyword>
<sequence length="278" mass="31458">MVLVYISPSSIREQCELKKKLIKEDALTWFDKDSNNEENILLNYVGGVDISFVKGDDKHACSALVILSYPELEVVYEDYEFVHLTSPYIPEFLAFREASFLDDLITKLRKNNPELLPKVIFVDGNGVLHPRGFGVASHLGVISDMCTIGVGKTLFHVDGLEKNSEHMEKINQLHKAGDFFLLVGDSGTTWGAAFRSTDTSKNPVYVSIGHKISLETALKICKLCCKHRVPEPIRQADIRSREFLRQHYETMVTKCCTDEEHCGSEGVAKSWWDWCLIL</sequence>
<name>A0A6S7L2H5_PARCT</name>
<evidence type="ECO:0000256" key="3">
    <source>
        <dbReference type="ARBA" id="ARBA00004604"/>
    </source>
</evidence>
<comment type="subunit">
    <text evidence="15">Monomer. Interacts with PABPC1; the interaction is RNA-dependent and stimulates ENDOV activity.</text>
</comment>
<dbReference type="Gene3D" id="3.30.2170.10">
    <property type="entry name" value="archaeoglobus fulgidus dsm 4304 superfamily"/>
    <property type="match status" value="1"/>
</dbReference>
<evidence type="ECO:0000256" key="4">
    <source>
        <dbReference type="ARBA" id="ARBA00022490"/>
    </source>
</evidence>
<evidence type="ECO:0000256" key="15">
    <source>
        <dbReference type="ARBA" id="ARBA00061971"/>
    </source>
</evidence>
<dbReference type="Proteomes" id="UP001152795">
    <property type="component" value="Unassembled WGS sequence"/>
</dbReference>
<evidence type="ECO:0000256" key="6">
    <source>
        <dbReference type="ARBA" id="ARBA00022723"/>
    </source>
</evidence>
<dbReference type="AlphaFoldDB" id="A0A6S7L2H5"/>
<evidence type="ECO:0000256" key="1">
    <source>
        <dbReference type="ARBA" id="ARBA00001946"/>
    </source>
</evidence>
<accession>A0A6S7L2H5</accession>
<evidence type="ECO:0000256" key="7">
    <source>
        <dbReference type="ARBA" id="ARBA00022759"/>
    </source>
</evidence>
<dbReference type="GO" id="GO:0010494">
    <property type="term" value="C:cytoplasmic stress granule"/>
    <property type="evidence" value="ECO:0007669"/>
    <property type="project" value="UniProtKB-SubCell"/>
</dbReference>
<evidence type="ECO:0000256" key="5">
    <source>
        <dbReference type="ARBA" id="ARBA00022722"/>
    </source>
</evidence>
<keyword evidence="12" id="KW-0539">Nucleus</keyword>
<dbReference type="GO" id="GO:0003727">
    <property type="term" value="F:single-stranded RNA binding"/>
    <property type="evidence" value="ECO:0007669"/>
    <property type="project" value="TreeGrafter"/>
</dbReference>
<comment type="function">
    <text evidence="13">Endoribonuclease that specifically cleaves inosine-containing RNAs: cleaves RNA at the second phosphodiester bond 3' to inosine. Active against both single-stranded and double-stranded RNAs. Has strong preference for single-stranded RNAs (ssRNAs) toward double-stranded RNAs (dsRNAs). Cleaves mRNAs and tRNAs containing inosine. Also able to cleave structure-specific dsRNA substrates containing the specific sites 5'-IIUI-3' and 5'-UIUU-3'. Inosine is present in a number of RNAs following editing; the function of inosine-specific endoribonuclease is still unclear: it could either play a regulatory role in edited RNAs, or be involved in antiviral response by removing the hyperedited long viral dsRNA genome that has undergone A-to-I editing. Binds branched DNA structures.</text>
</comment>
<comment type="similarity">
    <text evidence="14">Belongs to the endonuclease V family.</text>
</comment>
<dbReference type="CDD" id="cd06559">
    <property type="entry name" value="Endonuclease_V"/>
    <property type="match status" value="1"/>
</dbReference>
<keyword evidence="10" id="KW-0694">RNA-binding</keyword>
<gene>
    <name evidence="17" type="ORF">PACLA_8A011919</name>
</gene>
<comment type="caution">
    <text evidence="17">The sequence shown here is derived from an EMBL/GenBank/DDBJ whole genome shotgun (WGS) entry which is preliminary data.</text>
</comment>
<dbReference type="Pfam" id="PF04493">
    <property type="entry name" value="Endonuclease_5"/>
    <property type="match status" value="1"/>
</dbReference>
<evidence type="ECO:0000256" key="2">
    <source>
        <dbReference type="ARBA" id="ARBA00004210"/>
    </source>
</evidence>
<keyword evidence="6" id="KW-0479">Metal-binding</keyword>
<dbReference type="GO" id="GO:0046872">
    <property type="term" value="F:metal ion binding"/>
    <property type="evidence" value="ECO:0007669"/>
    <property type="project" value="UniProtKB-KW"/>
</dbReference>
<evidence type="ECO:0000256" key="13">
    <source>
        <dbReference type="ARBA" id="ARBA00056032"/>
    </source>
</evidence>
<keyword evidence="11" id="KW-0238">DNA-binding</keyword>
<evidence type="ECO:0000256" key="9">
    <source>
        <dbReference type="ARBA" id="ARBA00022842"/>
    </source>
</evidence>
<dbReference type="OrthoDB" id="20018at2759"/>
<dbReference type="PANTHER" id="PTHR28511:SF1">
    <property type="entry name" value="ENDONUCLEASE V"/>
    <property type="match status" value="1"/>
</dbReference>
<evidence type="ECO:0000256" key="11">
    <source>
        <dbReference type="ARBA" id="ARBA00023125"/>
    </source>
</evidence>
<dbReference type="GO" id="GO:0005730">
    <property type="term" value="C:nucleolus"/>
    <property type="evidence" value="ECO:0007669"/>
    <property type="project" value="UniProtKB-SubCell"/>
</dbReference>
<organism evidence="17 18">
    <name type="scientific">Paramuricea clavata</name>
    <name type="common">Red gorgonian</name>
    <name type="synonym">Violescent sea-whip</name>
    <dbReference type="NCBI Taxonomy" id="317549"/>
    <lineage>
        <taxon>Eukaryota</taxon>
        <taxon>Metazoa</taxon>
        <taxon>Cnidaria</taxon>
        <taxon>Anthozoa</taxon>
        <taxon>Octocorallia</taxon>
        <taxon>Malacalcyonacea</taxon>
        <taxon>Plexauridae</taxon>
        <taxon>Paramuricea</taxon>
    </lineage>
</organism>
<reference evidence="17" key="1">
    <citation type="submission" date="2020-04" db="EMBL/GenBank/DDBJ databases">
        <authorList>
            <person name="Alioto T."/>
            <person name="Alioto T."/>
            <person name="Gomez Garrido J."/>
        </authorList>
    </citation>
    <scope>NUCLEOTIDE SEQUENCE</scope>
    <source>
        <strain evidence="17">A484AB</strain>
    </source>
</reference>
<dbReference type="GO" id="GO:0003677">
    <property type="term" value="F:DNA binding"/>
    <property type="evidence" value="ECO:0007669"/>
    <property type="project" value="UniProtKB-KW"/>
</dbReference>
<proteinExistence type="inferred from homology"/>
<dbReference type="GO" id="GO:0016891">
    <property type="term" value="F:RNA endonuclease activity producing 5'-phosphomonoesters, hydrolytic mechanism"/>
    <property type="evidence" value="ECO:0007669"/>
    <property type="project" value="TreeGrafter"/>
</dbReference>
<keyword evidence="9" id="KW-0460">Magnesium</keyword>
<comment type="cofactor">
    <cofactor evidence="1">
        <name>Mg(2+)</name>
        <dbReference type="ChEBI" id="CHEBI:18420"/>
    </cofactor>
</comment>
<evidence type="ECO:0000256" key="14">
    <source>
        <dbReference type="ARBA" id="ARBA00061268"/>
    </source>
</evidence>
<keyword evidence="8" id="KW-0378">Hydrolase</keyword>
<keyword evidence="5" id="KW-0540">Nuclease</keyword>
<evidence type="ECO:0000256" key="16">
    <source>
        <dbReference type="ARBA" id="ARBA00071695"/>
    </source>
</evidence>
<evidence type="ECO:0000256" key="10">
    <source>
        <dbReference type="ARBA" id="ARBA00022884"/>
    </source>
</evidence>
<evidence type="ECO:0000256" key="8">
    <source>
        <dbReference type="ARBA" id="ARBA00022801"/>
    </source>
</evidence>
<dbReference type="InterPro" id="IPR007581">
    <property type="entry name" value="Endonuclease-V"/>
</dbReference>
<dbReference type="GO" id="GO:0006281">
    <property type="term" value="P:DNA repair"/>
    <property type="evidence" value="ECO:0007669"/>
    <property type="project" value="InterPro"/>
</dbReference>
<comment type="subcellular location">
    <subcellularLocation>
        <location evidence="2">Cytoplasm</location>
        <location evidence="2">Stress granule</location>
    </subcellularLocation>
    <subcellularLocation>
        <location evidence="3">Nucleus</location>
        <location evidence="3">Nucleolus</location>
    </subcellularLocation>
</comment>
<evidence type="ECO:0000313" key="17">
    <source>
        <dbReference type="EMBL" id="CAB4032612.1"/>
    </source>
</evidence>
<keyword evidence="18" id="KW-1185">Reference proteome</keyword>